<feature type="compositionally biased region" description="Polar residues" evidence="1">
    <location>
        <begin position="28"/>
        <end position="46"/>
    </location>
</feature>
<organism evidence="2 3">
    <name type="scientific">Liparis tanakae</name>
    <name type="common">Tanaka's snailfish</name>
    <dbReference type="NCBI Taxonomy" id="230148"/>
    <lineage>
        <taxon>Eukaryota</taxon>
        <taxon>Metazoa</taxon>
        <taxon>Chordata</taxon>
        <taxon>Craniata</taxon>
        <taxon>Vertebrata</taxon>
        <taxon>Euteleostomi</taxon>
        <taxon>Actinopterygii</taxon>
        <taxon>Neopterygii</taxon>
        <taxon>Teleostei</taxon>
        <taxon>Neoteleostei</taxon>
        <taxon>Acanthomorphata</taxon>
        <taxon>Eupercaria</taxon>
        <taxon>Perciformes</taxon>
        <taxon>Cottioidei</taxon>
        <taxon>Cottales</taxon>
        <taxon>Liparidae</taxon>
        <taxon>Liparis</taxon>
    </lineage>
</organism>
<feature type="compositionally biased region" description="Polar residues" evidence="1">
    <location>
        <begin position="1"/>
        <end position="21"/>
    </location>
</feature>
<keyword evidence="3" id="KW-1185">Reference proteome</keyword>
<gene>
    <name evidence="2" type="ORF">EYF80_001332</name>
</gene>
<evidence type="ECO:0000313" key="2">
    <source>
        <dbReference type="EMBL" id="TNN88549.1"/>
    </source>
</evidence>
<sequence length="110" mass="11570">MESSSWTGTAEDNSRSLSQLFTDELTPIKTQANKEGTLTAEHSLQASPPDGGHADAVQLHAGIGSINIGVYRYSSPLSGFFPPWSLLGPGLTPHCYWPASTQSPAPSGVT</sequence>
<comment type="caution">
    <text evidence="2">The sequence shown here is derived from an EMBL/GenBank/DDBJ whole genome shotgun (WGS) entry which is preliminary data.</text>
</comment>
<dbReference type="EMBL" id="SRLO01000005">
    <property type="protein sequence ID" value="TNN88549.1"/>
    <property type="molecule type" value="Genomic_DNA"/>
</dbReference>
<evidence type="ECO:0000313" key="3">
    <source>
        <dbReference type="Proteomes" id="UP000314294"/>
    </source>
</evidence>
<feature type="region of interest" description="Disordered" evidence="1">
    <location>
        <begin position="1"/>
        <end position="55"/>
    </location>
</feature>
<dbReference type="Proteomes" id="UP000314294">
    <property type="component" value="Unassembled WGS sequence"/>
</dbReference>
<accession>A0A4Z2JE86</accession>
<reference evidence="2 3" key="1">
    <citation type="submission" date="2019-03" db="EMBL/GenBank/DDBJ databases">
        <title>First draft genome of Liparis tanakae, snailfish: a comprehensive survey of snailfish specific genes.</title>
        <authorList>
            <person name="Kim W."/>
            <person name="Song I."/>
            <person name="Jeong J.-H."/>
            <person name="Kim D."/>
            <person name="Kim S."/>
            <person name="Ryu S."/>
            <person name="Song J.Y."/>
            <person name="Lee S.K."/>
        </authorList>
    </citation>
    <scope>NUCLEOTIDE SEQUENCE [LARGE SCALE GENOMIC DNA]</scope>
    <source>
        <tissue evidence="2">Muscle</tissue>
    </source>
</reference>
<proteinExistence type="predicted"/>
<name>A0A4Z2JE86_9TELE</name>
<dbReference type="AlphaFoldDB" id="A0A4Z2JE86"/>
<evidence type="ECO:0000256" key="1">
    <source>
        <dbReference type="SAM" id="MobiDB-lite"/>
    </source>
</evidence>
<protein>
    <submittedName>
        <fullName evidence="2">Uncharacterized protein</fullName>
    </submittedName>
</protein>